<feature type="compositionally biased region" description="Basic and acidic residues" evidence="1">
    <location>
        <begin position="740"/>
        <end position="749"/>
    </location>
</feature>
<feature type="compositionally biased region" description="Basic and acidic residues" evidence="1">
    <location>
        <begin position="500"/>
        <end position="521"/>
    </location>
</feature>
<feature type="compositionally biased region" description="Acidic residues" evidence="1">
    <location>
        <begin position="912"/>
        <end position="921"/>
    </location>
</feature>
<feature type="compositionally biased region" description="Basic and acidic residues" evidence="1">
    <location>
        <begin position="238"/>
        <end position="256"/>
    </location>
</feature>
<dbReference type="OrthoDB" id="3439035at2759"/>
<dbReference type="EMBL" id="LSBJ02000010">
    <property type="protein sequence ID" value="OAQ58588.1"/>
    <property type="molecule type" value="Genomic_DNA"/>
</dbReference>
<feature type="region of interest" description="Disordered" evidence="1">
    <location>
        <begin position="438"/>
        <end position="470"/>
    </location>
</feature>
<feature type="compositionally biased region" description="Basic and acidic residues" evidence="1">
    <location>
        <begin position="165"/>
        <end position="186"/>
    </location>
</feature>
<name>A0A179EZJ5_METCM</name>
<gene>
    <name evidence="2" type="ORF">VFPPC_10304</name>
</gene>
<feature type="region of interest" description="Disordered" evidence="1">
    <location>
        <begin position="495"/>
        <end position="583"/>
    </location>
</feature>
<feature type="region of interest" description="Disordered" evidence="1">
    <location>
        <begin position="298"/>
        <end position="375"/>
    </location>
</feature>
<keyword evidence="3" id="KW-1185">Reference proteome</keyword>
<dbReference type="Proteomes" id="UP000078397">
    <property type="component" value="Unassembled WGS sequence"/>
</dbReference>
<feature type="compositionally biased region" description="Polar residues" evidence="1">
    <location>
        <begin position="272"/>
        <end position="283"/>
    </location>
</feature>
<feature type="compositionally biased region" description="Basic and acidic residues" evidence="1">
    <location>
        <begin position="541"/>
        <end position="555"/>
    </location>
</feature>
<evidence type="ECO:0000313" key="3">
    <source>
        <dbReference type="Proteomes" id="UP000078397"/>
    </source>
</evidence>
<dbReference type="AlphaFoldDB" id="A0A179EZJ5"/>
<reference evidence="2 3" key="1">
    <citation type="journal article" date="2016" name="PLoS Pathog.">
        <title>Biosynthesis of antibiotic leucinostatins in bio-control fungus Purpureocillium lilacinum and their inhibition on phytophthora revealed by genome mining.</title>
        <authorList>
            <person name="Wang G."/>
            <person name="Liu Z."/>
            <person name="Lin R."/>
            <person name="Li E."/>
            <person name="Mao Z."/>
            <person name="Ling J."/>
            <person name="Yang Y."/>
            <person name="Yin W.B."/>
            <person name="Xie B."/>
        </authorList>
    </citation>
    <scope>NUCLEOTIDE SEQUENCE [LARGE SCALE GENOMIC DNA]</scope>
    <source>
        <strain evidence="2">170</strain>
    </source>
</reference>
<dbReference type="RefSeq" id="XP_018136715.1">
    <property type="nucleotide sequence ID" value="XM_018288697.1"/>
</dbReference>
<evidence type="ECO:0000313" key="2">
    <source>
        <dbReference type="EMBL" id="OAQ58588.1"/>
    </source>
</evidence>
<feature type="compositionally biased region" description="Basic residues" evidence="1">
    <location>
        <begin position="770"/>
        <end position="783"/>
    </location>
</feature>
<feature type="region of interest" description="Disordered" evidence="1">
    <location>
        <begin position="632"/>
        <end position="667"/>
    </location>
</feature>
<dbReference type="STRING" id="1380566.A0A179EZJ5"/>
<feature type="region of interest" description="Disordered" evidence="1">
    <location>
        <begin position="690"/>
        <end position="829"/>
    </location>
</feature>
<sequence length="1143" mass="126837">MDRAGDTAASRPNGRALTNQLHVNHETRRPLFANNGPRSLGKEQQPAPASGGDGAKLGDQAGAGPTRFTRRTKSDPQNTTYGVRKVQGQDDPDASSVSILSPGGSRIPRPNITGFQHRRPISLADAFKLAQEEAEEAERERQQGGSPSPAPRTWRARPGQPQDETQARKLMSEDPLDSRARARRSAEVLSKAPSNQSPDSKPTSTQAGAGSSKRTGNGPSLQDRILEWRTKSRPNSDWTKKATDPPRDTNGEEHLPELVPGIEDVPFPSVESPRQNPAITSSPLRDFTWQVDQDFTAGDLQVSDSPRIKVGNNSNKPFANRPSILDRIDIRSSAQTSSSGTRNTKLDEIRARERNAEGDSLAGQSTLTPQHARKYTRLDEIRAREAVVDKQMPLPDPTQPRPKNTKLDEIRQRETEGLSKRAIAAARLQEIKEKNAMTRSLSPDKGRVQNSREKFPEMRPPLPRPKSSLAVEGERIPDTPVTVFKNYRLKQENINPIEAETSRGKDTGTVKSDVNERDLLRRLARAASSSPAPEQVNRRAPLTERQKPNDSEKVVTKSILSGRSTNNGRKSALNSHYKEGESSLRPTVGFAGLKRISSTDSDSAKSKKSNMCSDADPTDRIEAELRLFALRDDYSEPGSVRAPSPVPDCEEEQGDDVEDTPRPERHDFLQMETPRVTGAYVETPVTVKVEKVREEEMEDIKSLSEKPKAMGEASSKPDSASLFGDGKMSLAGRGGTGDAASERGVRRGEIGSGSVATTSEARKPPSRPLSRSRSRSSSRRRPPLKNSAKPPSVKDDLRELQRQHNIDDSAMDDLEEILTGRKHASPKLKQLLEELPVKAEDEIDDELRAVEQEIQNVKRESPEDKDLSAGEMAMYDRMSKTLRTGLTSLRTAKLGIQRLEDQVAHAEKQSLPDDDDDDDDDMKPATRTREPQRLSDDKLLHDEKCPECLANASPIYFTYLHIPVPPLFHTTPRFRLTLLGMFLTVLSLWYVAESNVCGKYCRPAACTTTPCVYSYDDPTFGNALPVKLDQWTTGGRGRKLATWVFEELQDWAADIDDAVHGRSLADVAVDQLDVAGRRQHRRRLQRRGLIKAPTRAAPDQTAKWDSWRQSRLAKERSRDAGYGGYDMGDGWAEDAIGRDERVW</sequence>
<feature type="region of interest" description="Disordered" evidence="1">
    <location>
        <begin position="597"/>
        <end position="619"/>
    </location>
</feature>
<feature type="compositionally biased region" description="Basic and acidic residues" evidence="1">
    <location>
        <begin position="922"/>
        <end position="937"/>
    </location>
</feature>
<feature type="compositionally biased region" description="Acidic residues" evidence="1">
    <location>
        <begin position="648"/>
        <end position="658"/>
    </location>
</feature>
<feature type="compositionally biased region" description="Polar residues" evidence="1">
    <location>
        <begin position="332"/>
        <end position="343"/>
    </location>
</feature>
<evidence type="ECO:0000256" key="1">
    <source>
        <dbReference type="SAM" id="MobiDB-lite"/>
    </source>
</evidence>
<feature type="region of interest" description="Disordered" evidence="1">
    <location>
        <begin position="1"/>
        <end position="285"/>
    </location>
</feature>
<proteinExistence type="predicted"/>
<comment type="caution">
    <text evidence="2">The sequence shown here is derived from an EMBL/GenBank/DDBJ whole genome shotgun (WGS) entry which is preliminary data.</text>
</comment>
<feature type="compositionally biased region" description="Basic and acidic residues" evidence="1">
    <location>
        <begin position="344"/>
        <end position="357"/>
    </location>
</feature>
<protein>
    <submittedName>
        <fullName evidence="2">Decorin binding protein domain-containing protein</fullName>
    </submittedName>
</protein>
<dbReference type="KEGG" id="pchm:VFPPC_10304"/>
<feature type="region of interest" description="Disordered" evidence="1">
    <location>
        <begin position="903"/>
        <end position="937"/>
    </location>
</feature>
<feature type="compositionally biased region" description="Basic and acidic residues" evidence="1">
    <location>
        <begin position="690"/>
        <end position="709"/>
    </location>
</feature>
<accession>A0A179EZJ5</accession>
<feature type="compositionally biased region" description="Basic and acidic residues" evidence="1">
    <location>
        <begin position="438"/>
        <end position="457"/>
    </location>
</feature>
<feature type="compositionally biased region" description="Polar residues" evidence="1">
    <location>
        <begin position="192"/>
        <end position="220"/>
    </location>
</feature>
<feature type="compositionally biased region" description="Polar residues" evidence="1">
    <location>
        <begin position="558"/>
        <end position="574"/>
    </location>
</feature>
<dbReference type="GeneID" id="28852691"/>
<organism evidence="2 3">
    <name type="scientific">Pochonia chlamydosporia 170</name>
    <dbReference type="NCBI Taxonomy" id="1380566"/>
    <lineage>
        <taxon>Eukaryota</taxon>
        <taxon>Fungi</taxon>
        <taxon>Dikarya</taxon>
        <taxon>Ascomycota</taxon>
        <taxon>Pezizomycotina</taxon>
        <taxon>Sordariomycetes</taxon>
        <taxon>Hypocreomycetidae</taxon>
        <taxon>Hypocreales</taxon>
        <taxon>Clavicipitaceae</taxon>
        <taxon>Pochonia</taxon>
    </lineage>
</organism>
<feature type="compositionally biased region" description="Basic and acidic residues" evidence="1">
    <location>
        <begin position="792"/>
        <end position="807"/>
    </location>
</feature>